<sequence>MRRSRKQVEGFLSFVKQERISSMQDALSPSLKALVADKLFRHSNPDVNVAVASCISEIIRISAPKAPYDANQMK</sequence>
<comment type="subcellular location">
    <subcellularLocation>
        <location evidence="1">Nucleus</location>
    </subcellularLocation>
</comment>
<evidence type="ECO:0000256" key="4">
    <source>
        <dbReference type="ARBA" id="ARBA00023242"/>
    </source>
</evidence>
<dbReference type="Proteomes" id="UP000236291">
    <property type="component" value="Unassembled WGS sequence"/>
</dbReference>
<dbReference type="GO" id="GO:0006281">
    <property type="term" value="P:DNA repair"/>
    <property type="evidence" value="ECO:0007669"/>
    <property type="project" value="UniProtKB-KW"/>
</dbReference>
<evidence type="ECO:0000313" key="5">
    <source>
        <dbReference type="EMBL" id="PNX69240.1"/>
    </source>
</evidence>
<reference evidence="5 6" key="1">
    <citation type="journal article" date="2014" name="Am. J. Bot.">
        <title>Genome assembly and annotation for red clover (Trifolium pratense; Fabaceae).</title>
        <authorList>
            <person name="Istvanek J."/>
            <person name="Jaros M."/>
            <person name="Krenek A."/>
            <person name="Repkova J."/>
        </authorList>
    </citation>
    <scope>NUCLEOTIDE SEQUENCE [LARGE SCALE GENOMIC DNA]</scope>
    <source>
        <strain evidence="6">cv. Tatra</strain>
        <tissue evidence="5">Young leaves</tissue>
    </source>
</reference>
<evidence type="ECO:0000256" key="3">
    <source>
        <dbReference type="ARBA" id="ARBA00023204"/>
    </source>
</evidence>
<dbReference type="GO" id="GO:0007064">
    <property type="term" value="P:mitotic sister chromatid cohesion"/>
    <property type="evidence" value="ECO:0007669"/>
    <property type="project" value="InterPro"/>
</dbReference>
<dbReference type="AlphaFoldDB" id="A0A2K3KSI5"/>
<keyword evidence="2" id="KW-0227">DNA damage</keyword>
<accession>A0A2K3KSI5</accession>
<dbReference type="ExpressionAtlas" id="A0A2K3KSI5">
    <property type="expression patterns" value="baseline"/>
</dbReference>
<dbReference type="PANTHER" id="PTHR12663">
    <property type="entry name" value="ANDROGEN INDUCED INHIBITOR OF PROLIFERATION AS3 / PDS5-RELATED"/>
    <property type="match status" value="1"/>
</dbReference>
<dbReference type="GO" id="GO:0000785">
    <property type="term" value="C:chromatin"/>
    <property type="evidence" value="ECO:0007669"/>
    <property type="project" value="TreeGrafter"/>
</dbReference>
<reference evidence="5 6" key="2">
    <citation type="journal article" date="2017" name="Front. Plant Sci.">
        <title>Gene Classification and Mining of Molecular Markers Useful in Red Clover (Trifolium pratense) Breeding.</title>
        <authorList>
            <person name="Istvanek J."/>
            <person name="Dluhosova J."/>
            <person name="Dluhos P."/>
            <person name="Patkova L."/>
            <person name="Nedelnik J."/>
            <person name="Repkova J."/>
        </authorList>
    </citation>
    <scope>NUCLEOTIDE SEQUENCE [LARGE SCALE GENOMIC DNA]</scope>
    <source>
        <strain evidence="6">cv. Tatra</strain>
        <tissue evidence="5">Young leaves</tissue>
    </source>
</reference>
<proteinExistence type="predicted"/>
<dbReference type="EMBL" id="ASHM01107973">
    <property type="protein sequence ID" value="PNX69240.1"/>
    <property type="molecule type" value="Genomic_DNA"/>
</dbReference>
<dbReference type="STRING" id="57577.A0A2K3KSI5"/>
<evidence type="ECO:0000313" key="6">
    <source>
        <dbReference type="Proteomes" id="UP000236291"/>
    </source>
</evidence>
<name>A0A2K3KSI5_TRIPR</name>
<evidence type="ECO:0000256" key="2">
    <source>
        <dbReference type="ARBA" id="ARBA00022763"/>
    </source>
</evidence>
<dbReference type="InterPro" id="IPR039776">
    <property type="entry name" value="Pds5"/>
</dbReference>
<comment type="caution">
    <text evidence="5">The sequence shown here is derived from an EMBL/GenBank/DDBJ whole genome shotgun (WGS) entry which is preliminary data.</text>
</comment>
<dbReference type="PANTHER" id="PTHR12663:SF3">
    <property type="entry name" value="SISTER CHROMATID COHESION PROTEIN PDS5 HOMOLOG C"/>
    <property type="match status" value="1"/>
</dbReference>
<dbReference type="Pfam" id="PF20168">
    <property type="entry name" value="PDS5"/>
    <property type="match status" value="1"/>
</dbReference>
<gene>
    <name evidence="5" type="ORF">L195_g056608</name>
</gene>
<organism evidence="5 6">
    <name type="scientific">Trifolium pratense</name>
    <name type="common">Red clover</name>
    <dbReference type="NCBI Taxonomy" id="57577"/>
    <lineage>
        <taxon>Eukaryota</taxon>
        <taxon>Viridiplantae</taxon>
        <taxon>Streptophyta</taxon>
        <taxon>Embryophyta</taxon>
        <taxon>Tracheophyta</taxon>
        <taxon>Spermatophyta</taxon>
        <taxon>Magnoliopsida</taxon>
        <taxon>eudicotyledons</taxon>
        <taxon>Gunneridae</taxon>
        <taxon>Pentapetalae</taxon>
        <taxon>rosids</taxon>
        <taxon>fabids</taxon>
        <taxon>Fabales</taxon>
        <taxon>Fabaceae</taxon>
        <taxon>Papilionoideae</taxon>
        <taxon>50 kb inversion clade</taxon>
        <taxon>NPAAA clade</taxon>
        <taxon>Hologalegina</taxon>
        <taxon>IRL clade</taxon>
        <taxon>Trifolieae</taxon>
        <taxon>Trifolium</taxon>
    </lineage>
</organism>
<keyword evidence="4" id="KW-0539">Nucleus</keyword>
<evidence type="ECO:0000256" key="1">
    <source>
        <dbReference type="ARBA" id="ARBA00004123"/>
    </source>
</evidence>
<keyword evidence="3" id="KW-0234">DNA repair</keyword>
<protein>
    <submittedName>
        <fullName evidence="5">Sister chromatid cohesion protein PDS5-like B-B</fullName>
    </submittedName>
</protein>
<feature type="non-terminal residue" evidence="5">
    <location>
        <position position="74"/>
    </location>
</feature>
<dbReference type="GO" id="GO:0005634">
    <property type="term" value="C:nucleus"/>
    <property type="evidence" value="ECO:0007669"/>
    <property type="project" value="UniProtKB-SubCell"/>
</dbReference>